<evidence type="ECO:0000256" key="1">
    <source>
        <dbReference type="SAM" id="MobiDB-lite"/>
    </source>
</evidence>
<evidence type="ECO:0000313" key="3">
    <source>
        <dbReference type="EMBL" id="VAW51383.1"/>
    </source>
</evidence>
<name>A0A3B0WGA6_9ZZZZ</name>
<dbReference type="EMBL" id="UOFE01000015">
    <property type="protein sequence ID" value="VAW51383.1"/>
    <property type="molecule type" value="Genomic_DNA"/>
</dbReference>
<gene>
    <name evidence="3" type="ORF">MNBD_GAMMA05-864</name>
</gene>
<evidence type="ECO:0000259" key="2">
    <source>
        <dbReference type="Pfam" id="PF13511"/>
    </source>
</evidence>
<feature type="compositionally biased region" description="Basic and acidic residues" evidence="1">
    <location>
        <begin position="60"/>
        <end position="69"/>
    </location>
</feature>
<organism evidence="3">
    <name type="scientific">hydrothermal vent metagenome</name>
    <dbReference type="NCBI Taxonomy" id="652676"/>
    <lineage>
        <taxon>unclassified sequences</taxon>
        <taxon>metagenomes</taxon>
        <taxon>ecological metagenomes</taxon>
    </lineage>
</organism>
<feature type="region of interest" description="Disordered" evidence="1">
    <location>
        <begin position="47"/>
        <end position="69"/>
    </location>
</feature>
<reference evidence="3" key="1">
    <citation type="submission" date="2018-06" db="EMBL/GenBank/DDBJ databases">
        <authorList>
            <person name="Zhirakovskaya E."/>
        </authorList>
    </citation>
    <scope>NUCLEOTIDE SEQUENCE</scope>
</reference>
<dbReference type="InterPro" id="IPR025392">
    <property type="entry name" value="DUF4124"/>
</dbReference>
<dbReference type="AlphaFoldDB" id="A0A3B0WGA6"/>
<sequence length="146" mass="17068">MKFFLALLLLCATSAFAEIYKWTDENGNVHFGDNPNNKEKATELKIDTESRTGVTHSSGRNKDRDRLLKNRAEERVEKAKKKKKYEAKKKRMRRKCLLAKDGLDQHLRASAIYKVDSKGERKYYSTKQRAKSLKRLQKSISKYCSY</sequence>
<accession>A0A3B0WGA6</accession>
<dbReference type="Pfam" id="PF13511">
    <property type="entry name" value="DUF4124"/>
    <property type="match status" value="1"/>
</dbReference>
<proteinExistence type="predicted"/>
<feature type="domain" description="DUF4124" evidence="2">
    <location>
        <begin position="6"/>
        <end position="49"/>
    </location>
</feature>
<protein>
    <recommendedName>
        <fullName evidence="2">DUF4124 domain-containing protein</fullName>
    </recommendedName>
</protein>